<reference evidence="1 2" key="1">
    <citation type="journal article" date="2019" name="Sci. Rep.">
        <title>Orb-weaving spider Araneus ventricosus genome elucidates the spidroin gene catalogue.</title>
        <authorList>
            <person name="Kono N."/>
            <person name="Nakamura H."/>
            <person name="Ohtoshi R."/>
            <person name="Moran D.A.P."/>
            <person name="Shinohara A."/>
            <person name="Yoshida Y."/>
            <person name="Fujiwara M."/>
            <person name="Mori M."/>
            <person name="Tomita M."/>
            <person name="Arakawa K."/>
        </authorList>
    </citation>
    <scope>NUCLEOTIDE SEQUENCE [LARGE SCALE GENOMIC DNA]</scope>
</reference>
<accession>A0A4Y2L1E1</accession>
<dbReference type="OrthoDB" id="6437217at2759"/>
<sequence>MFERLHRCLCETGSFVTGMHDTGRGRSVRTPQVVENILQAVEDRPDISTREVSSAVNVPPLDCLASTTGRRITPLPCTESASLDT</sequence>
<proteinExistence type="predicted"/>
<name>A0A4Y2L1E1_ARAVE</name>
<gene>
    <name evidence="1" type="ORF">AVEN_168871_1</name>
</gene>
<dbReference type="Proteomes" id="UP000499080">
    <property type="component" value="Unassembled WGS sequence"/>
</dbReference>
<protein>
    <submittedName>
        <fullName evidence="1">Uncharacterized protein</fullName>
    </submittedName>
</protein>
<evidence type="ECO:0000313" key="2">
    <source>
        <dbReference type="Proteomes" id="UP000499080"/>
    </source>
</evidence>
<keyword evidence="2" id="KW-1185">Reference proteome</keyword>
<organism evidence="1 2">
    <name type="scientific">Araneus ventricosus</name>
    <name type="common">Orbweaver spider</name>
    <name type="synonym">Epeira ventricosa</name>
    <dbReference type="NCBI Taxonomy" id="182803"/>
    <lineage>
        <taxon>Eukaryota</taxon>
        <taxon>Metazoa</taxon>
        <taxon>Ecdysozoa</taxon>
        <taxon>Arthropoda</taxon>
        <taxon>Chelicerata</taxon>
        <taxon>Arachnida</taxon>
        <taxon>Araneae</taxon>
        <taxon>Araneomorphae</taxon>
        <taxon>Entelegynae</taxon>
        <taxon>Araneoidea</taxon>
        <taxon>Araneidae</taxon>
        <taxon>Araneus</taxon>
    </lineage>
</organism>
<evidence type="ECO:0000313" key="1">
    <source>
        <dbReference type="EMBL" id="GBN07677.1"/>
    </source>
</evidence>
<comment type="caution">
    <text evidence="1">The sequence shown here is derived from an EMBL/GenBank/DDBJ whole genome shotgun (WGS) entry which is preliminary data.</text>
</comment>
<dbReference type="EMBL" id="BGPR01005177">
    <property type="protein sequence ID" value="GBN07677.1"/>
    <property type="molecule type" value="Genomic_DNA"/>
</dbReference>
<dbReference type="AlphaFoldDB" id="A0A4Y2L1E1"/>